<dbReference type="Pfam" id="PF00046">
    <property type="entry name" value="Homeodomain"/>
    <property type="match status" value="1"/>
</dbReference>
<dbReference type="KEGG" id="crq:GCK72_025955"/>
<feature type="compositionally biased region" description="Acidic residues" evidence="4">
    <location>
        <begin position="779"/>
        <end position="791"/>
    </location>
</feature>
<feature type="domain" description="Homeobox" evidence="5">
    <location>
        <begin position="328"/>
        <end position="388"/>
    </location>
</feature>
<feature type="compositionally biased region" description="Polar residues" evidence="4">
    <location>
        <begin position="25"/>
        <end position="35"/>
    </location>
</feature>
<comment type="caution">
    <text evidence="6">The sequence shown here is derived from an EMBL/GenBank/DDBJ whole genome shotgun (WGS) entry which is preliminary data.</text>
</comment>
<reference evidence="6 7" key="1">
    <citation type="submission" date="2019-12" db="EMBL/GenBank/DDBJ databases">
        <title>Chromosome-level assembly of the Caenorhabditis remanei genome.</title>
        <authorList>
            <person name="Teterina A.A."/>
            <person name="Willis J.H."/>
            <person name="Phillips P.C."/>
        </authorList>
    </citation>
    <scope>NUCLEOTIDE SEQUENCE [LARGE SCALE GENOMIC DNA]</scope>
    <source>
        <strain evidence="6 7">PX506</strain>
        <tissue evidence="6">Whole organism</tissue>
    </source>
</reference>
<feature type="region of interest" description="Disordered" evidence="4">
    <location>
        <begin position="217"/>
        <end position="278"/>
    </location>
</feature>
<feature type="compositionally biased region" description="Polar residues" evidence="4">
    <location>
        <begin position="1"/>
        <end position="13"/>
    </location>
</feature>
<feature type="DNA-binding region" description="Homeobox" evidence="2">
    <location>
        <begin position="330"/>
        <end position="389"/>
    </location>
</feature>
<evidence type="ECO:0000313" key="6">
    <source>
        <dbReference type="EMBL" id="KAF1749487.1"/>
    </source>
</evidence>
<dbReference type="PROSITE" id="PS50071">
    <property type="entry name" value="HOMEOBOX_2"/>
    <property type="match status" value="1"/>
</dbReference>
<dbReference type="Proteomes" id="UP000483820">
    <property type="component" value="Chromosome X"/>
</dbReference>
<comment type="subcellular location">
    <subcellularLocation>
        <location evidence="1 2 3">Nucleus</location>
    </subcellularLocation>
</comment>
<dbReference type="GeneID" id="9826329"/>
<dbReference type="CTD" id="9826329"/>
<dbReference type="EMBL" id="WUAV01000006">
    <property type="protein sequence ID" value="KAF1749487.1"/>
    <property type="molecule type" value="Genomic_DNA"/>
</dbReference>
<feature type="compositionally biased region" description="Acidic residues" evidence="4">
    <location>
        <begin position="229"/>
        <end position="248"/>
    </location>
</feature>
<evidence type="ECO:0000259" key="5">
    <source>
        <dbReference type="PROSITE" id="PS50071"/>
    </source>
</evidence>
<feature type="region of interest" description="Disordered" evidence="4">
    <location>
        <begin position="1"/>
        <end position="205"/>
    </location>
</feature>
<feature type="region of interest" description="Disordered" evidence="4">
    <location>
        <begin position="702"/>
        <end position="794"/>
    </location>
</feature>
<feature type="compositionally biased region" description="Low complexity" evidence="4">
    <location>
        <begin position="56"/>
        <end position="79"/>
    </location>
</feature>
<evidence type="ECO:0000313" key="7">
    <source>
        <dbReference type="Proteomes" id="UP000483820"/>
    </source>
</evidence>
<keyword evidence="2 3" id="KW-0539">Nucleus</keyword>
<dbReference type="CDD" id="cd00086">
    <property type="entry name" value="homeodomain"/>
    <property type="match status" value="1"/>
</dbReference>
<feature type="compositionally biased region" description="Acidic residues" evidence="4">
    <location>
        <begin position="710"/>
        <end position="735"/>
    </location>
</feature>
<feature type="region of interest" description="Disordered" evidence="4">
    <location>
        <begin position="474"/>
        <end position="507"/>
    </location>
</feature>
<feature type="compositionally biased region" description="Polar residues" evidence="4">
    <location>
        <begin position="161"/>
        <end position="174"/>
    </location>
</feature>
<dbReference type="GO" id="GO:0005634">
    <property type="term" value="C:nucleus"/>
    <property type="evidence" value="ECO:0007669"/>
    <property type="project" value="UniProtKB-SubCell"/>
</dbReference>
<dbReference type="RefSeq" id="XP_053580142.1">
    <property type="nucleotide sequence ID" value="XM_053736576.1"/>
</dbReference>
<evidence type="ECO:0000256" key="2">
    <source>
        <dbReference type="PROSITE-ProRule" id="PRU00108"/>
    </source>
</evidence>
<keyword evidence="2 3" id="KW-0238">DNA-binding</keyword>
<keyword evidence="2 3" id="KW-0371">Homeobox</keyword>
<dbReference type="SUPFAM" id="SSF46689">
    <property type="entry name" value="Homeodomain-like"/>
    <property type="match status" value="1"/>
</dbReference>
<dbReference type="InterPro" id="IPR001356">
    <property type="entry name" value="HD"/>
</dbReference>
<evidence type="ECO:0000256" key="4">
    <source>
        <dbReference type="SAM" id="MobiDB-lite"/>
    </source>
</evidence>
<dbReference type="SMART" id="SM00389">
    <property type="entry name" value="HOX"/>
    <property type="match status" value="2"/>
</dbReference>
<protein>
    <recommendedName>
        <fullName evidence="5">Homeobox domain-containing protein</fullName>
    </recommendedName>
</protein>
<dbReference type="Gene3D" id="1.10.10.60">
    <property type="entry name" value="Homeodomain-like"/>
    <property type="match status" value="2"/>
</dbReference>
<dbReference type="GO" id="GO:0003677">
    <property type="term" value="F:DNA binding"/>
    <property type="evidence" value="ECO:0007669"/>
    <property type="project" value="UniProtKB-UniRule"/>
</dbReference>
<feature type="compositionally biased region" description="Basic residues" evidence="4">
    <location>
        <begin position="252"/>
        <end position="278"/>
    </location>
</feature>
<name>A0A6A5G3I2_CAERE</name>
<sequence length="850" mass="98042">MSQQQNICDSSKSPMPRISALRGAQPTSIRLSPSPDNGLPPNSSRNVHVSRRSNRRNVPSTSNRLPSSSSESSESSEGSPEPKRRKIQKTTKTSSRRDVQSSSRRRRAPTPDYVLPAHYSAKGTHTPRSSTRRRVVPLYRVLSPLTDSSDESPQPMRRKNPNTPKSSTRRNLLSPSYCHPSCSDSDVSPEPTRRRNQEAHQDRELTRDELIRLMEECEADPSSPTPSDSEGENFESDDEESSGSEFEDPTPKKNKTSPKKKSSAKRQRQRSPIIKRTKHQIAVGKKTLMGIFKETENPSLEMRAKIAEVLKMNKSLVARFFRRERKKSEIPERVKRISPEMRMKLEAEFETNPNPTTERKTELATEFNVLHERVTAWFIRRRQKQYKPEEFAAAQEKRRIYKNERDHQMRIQQNRQPAFRFTEEQRNFMNEKMKEVEGKEAAVEQCRKWGDEINLTSYQVSHYIRKHLRRQREPSYETRIRHDKKRRVKEGLEEHKKIPRPAGPPLSADEALPIVKNFFDANPNYRQEEDGSLAQILNWSKSKLKHFLRDKGLVGRRKVQERRKAQVGNAGFESKFEQKPFVSKADAEEWAKQLIMTPNTILSLAHKLRERLLKKYLSGEKTLDSLPPQMKMLEEEYSKNVFIESVAAAIEIKENVGIELVSVNGYFSMRRRLDRERGLNLIKEEDVPKILSKDVLKFKKRQKKTNAAVESEESDHEDPDGQENGDFDEDGEMEESSGRGSPDQDEHQDFEVSGNHDVFDYDDFDAPQNLATSEREIPVEDSSEDDYDSTVDSEAGMYDSDWKYEDLLAGENEYHDNNLDVLAGANILMEPKQEDLSGADVLEPNGERMQ</sequence>
<evidence type="ECO:0000256" key="3">
    <source>
        <dbReference type="RuleBase" id="RU000682"/>
    </source>
</evidence>
<organism evidence="6 7">
    <name type="scientific">Caenorhabditis remanei</name>
    <name type="common">Caenorhabditis vulgaris</name>
    <dbReference type="NCBI Taxonomy" id="31234"/>
    <lineage>
        <taxon>Eukaryota</taxon>
        <taxon>Metazoa</taxon>
        <taxon>Ecdysozoa</taxon>
        <taxon>Nematoda</taxon>
        <taxon>Chromadorea</taxon>
        <taxon>Rhabditida</taxon>
        <taxon>Rhabditina</taxon>
        <taxon>Rhabditomorpha</taxon>
        <taxon>Rhabditoidea</taxon>
        <taxon>Rhabditidae</taxon>
        <taxon>Peloderinae</taxon>
        <taxon>Caenorhabditis</taxon>
    </lineage>
</organism>
<accession>A0A6A5G3I2</accession>
<dbReference type="InterPro" id="IPR009057">
    <property type="entry name" value="Homeodomain-like_sf"/>
</dbReference>
<feature type="compositionally biased region" description="Basic and acidic residues" evidence="4">
    <location>
        <begin position="191"/>
        <end position="205"/>
    </location>
</feature>
<evidence type="ECO:0000256" key="1">
    <source>
        <dbReference type="ARBA" id="ARBA00004123"/>
    </source>
</evidence>
<gene>
    <name evidence="6" type="ORF">GCK72_025955</name>
</gene>
<proteinExistence type="predicted"/>
<dbReference type="AlphaFoldDB" id="A0A6A5G3I2"/>